<dbReference type="SMART" id="SM00736">
    <property type="entry name" value="CADG"/>
    <property type="match status" value="3"/>
</dbReference>
<dbReference type="SUPFAM" id="SSF49313">
    <property type="entry name" value="Cadherin-like"/>
    <property type="match status" value="3"/>
</dbReference>
<accession>A0A2V1JUU4</accession>
<evidence type="ECO:0000313" key="2">
    <source>
        <dbReference type="EMBL" id="PWF21741.1"/>
    </source>
</evidence>
<dbReference type="GO" id="GO:0005509">
    <property type="term" value="F:calcium ion binding"/>
    <property type="evidence" value="ECO:0007669"/>
    <property type="project" value="InterPro"/>
</dbReference>
<organism evidence="2 3">
    <name type="scientific">Corticimicrobacter populi</name>
    <dbReference type="NCBI Taxonomy" id="2175229"/>
    <lineage>
        <taxon>Bacteria</taxon>
        <taxon>Pseudomonadati</taxon>
        <taxon>Pseudomonadota</taxon>
        <taxon>Betaproteobacteria</taxon>
        <taxon>Burkholderiales</taxon>
        <taxon>Alcaligenaceae</taxon>
        <taxon>Corticimicrobacter</taxon>
    </lineage>
</organism>
<dbReference type="InterPro" id="IPR015919">
    <property type="entry name" value="Cadherin-like_sf"/>
</dbReference>
<comment type="caution">
    <text evidence="2">The sequence shown here is derived from an EMBL/GenBank/DDBJ whole genome shotgun (WGS) entry which is preliminary data.</text>
</comment>
<dbReference type="CDD" id="cd11304">
    <property type="entry name" value="Cadherin_repeat"/>
    <property type="match status" value="2"/>
</dbReference>
<dbReference type="GO" id="GO:0016020">
    <property type="term" value="C:membrane"/>
    <property type="evidence" value="ECO:0007669"/>
    <property type="project" value="InterPro"/>
</dbReference>
<evidence type="ECO:0000259" key="1">
    <source>
        <dbReference type="SMART" id="SM00736"/>
    </source>
</evidence>
<dbReference type="InterPro" id="IPR010221">
    <property type="entry name" value="VCBS_dom"/>
</dbReference>
<dbReference type="NCBIfam" id="TIGR01965">
    <property type="entry name" value="VCBS_repeat"/>
    <property type="match status" value="9"/>
</dbReference>
<dbReference type="Proteomes" id="UP000245212">
    <property type="component" value="Unassembled WGS sequence"/>
</dbReference>
<dbReference type="Pfam" id="PF05345">
    <property type="entry name" value="He_PIG"/>
    <property type="match status" value="2"/>
</dbReference>
<evidence type="ECO:0000313" key="3">
    <source>
        <dbReference type="Proteomes" id="UP000245212"/>
    </source>
</evidence>
<gene>
    <name evidence="2" type="ORF">DD235_13110</name>
</gene>
<dbReference type="Pfam" id="PF17803">
    <property type="entry name" value="Cadherin_4"/>
    <property type="match status" value="6"/>
</dbReference>
<dbReference type="EMBL" id="QETA01000006">
    <property type="protein sequence ID" value="PWF21741.1"/>
    <property type="molecule type" value="Genomic_DNA"/>
</dbReference>
<dbReference type="InterPro" id="IPR047777">
    <property type="entry name" value="LapA-like_RM"/>
</dbReference>
<reference evidence="3" key="1">
    <citation type="submission" date="2018-05" db="EMBL/GenBank/DDBJ databases">
        <authorList>
            <person name="Li Y."/>
        </authorList>
    </citation>
    <scope>NUCLEOTIDE SEQUENCE [LARGE SCALE GENOMIC DNA]</scope>
    <source>
        <strain evidence="3">3d-2-2</strain>
    </source>
</reference>
<dbReference type="InterPro" id="IPR040853">
    <property type="entry name" value="RapA2_cadherin-like"/>
</dbReference>
<dbReference type="Gene3D" id="2.60.40.10">
    <property type="entry name" value="Immunoglobulins"/>
    <property type="match status" value="7"/>
</dbReference>
<dbReference type="NCBIfam" id="NF012211">
    <property type="entry name" value="tand_rpt_95"/>
    <property type="match status" value="3"/>
</dbReference>
<sequence>MATAIVGKLVGQAWIRGEDGQLTPLRQGMRIPDNAEVVTSAGASVQLDFEGQPSVVIGADRAVQLDASMAQSDVDPSEAAVAQPTEQAVESIAALLADPDADPFAELDPTAAVLGGGGGAGSSFVRLLSVVENITPLALEYPRGGGDDDTIRWVPGSGNTNAAPVVTITGPQLLDLSRINDDSDTIDPLGIAQYFNDPDGDALTFSATNLPPGLSIDPVTGLITGTLDNSASQGGNGGVYTVVITATDSLGASTSLTFTWTALNPPPEATDDAGTTEENTVLTVSSQDGLLRNDRDPDGDDIFVTGIDNGNGVKVAPGTPVAGSNGGTLTVNADGSYVFNPGLDFDYLADGETTQVEFTYDISDGEGGTDTAKLVITITGSNDGPQIVGSGTDDSGAVKEIGDGLAGENTVVHTQGGSIAFSDMDRSDQHQATVTPQGNGYLGDFTLDAVDQGTRTVGWHFNVNDSALDYLAEGQTLTQVYDVTVSDGKGGTVTQKVTITITGTNDAPEITTSEADRTGAVTEDSGDVVKGQLEESDADTRDTHEWEVQAQGQYGVLTLNKTTGAWEYRLDDTNATVNGLKEGAKLQDTIQVRVYDVNPVTGERLGTYDEKPILINITGSNDTPVVEVPPTVDLSQGNLDADKVSGVDVGQYFSDPDQGDELTYSVTGLPEGLVIDPKTGVISGTIDNSASQVNGGKYSVIVTATDTGGKSVSLPFEWTVNNPPPEAVDDANTTEENTVLTVGKEDGLLKNDSDPDGDDIFVTGIDNGNGVKVAPGTPVAGSNGGTLTVNADGSYVFNPGLDFDYLADGETTQVEFTYDISDGEGGTDTAKLVITITGSNDGPQIVGSGTDDSGAVKEIGDGLAGENTVVHTQGGSIAFSDMDRSDQHQATVTPQGNGYLGDFTLDAVDQGTRTVGWHFNVNDSALDYLAEGQTLTQVYDVTVSDGKGGTVTQKVTITITGTNDAPEITTSEADRTGAVTEDSGDVVKGQLEESDADTRDTHEWEVQAQGQYGVLTLNKTTGAWEYRLDDTNATVNGLKEGAKLQDTIQVRVYDVNPVTGERLGTYDEKPILINITGSNDTPVVEVPPTVDLSQGNLDADKVSGVDVGQYFSDPDQGDELTYSVTGLPEGLVIDPKTGVISGTIDNSASQVNGGKYSVIVTATDTGGKSVSLPFEWTVENPPPEAVDDANTTEENTVLTVGKEDGLLKNDSDPDGDDIFVTHVAKIGTDGQPGTYQAVPANGVNLAGVIQGSGVTGGTLTVKPDGSYVFNPGPDFDYLAVGKEAFVEFSYKISDGEGGTADAKLVIKVTGTNDVPVAAPDTNTVTESGVKEGGNEAFAGTVEVSANVLSNDRDLDAGETEQLRVRQLFEGEHATLPGSGGVAVTDAGITIDTLYGTLTIKADGSYTYQLKDGSDAVEKLDLGDKVFDTFTYEVVDPQGATHYSTLTITINGTNDKPVITDNQSTWDLSVTESGYGVDGDSSASGQLVATDKDESAQLTWSLKDGSSNKGVLTLEGKYGSISLDAATGKWTYTLDDSKPATQALKSGDVVDEVFDVRVWDQHSAWDDTKITIKVNGTNDAPVAAPDSVVLKEDLSGGKAWINGKETAISGGAVKGNVIANDNNWGEGALKVTGFTIAGVFEADGTTLKEFAPGTTSIQIPGAAADKPLGTLILRADGSYDFKPAANFSGKIPTITYTVQEPEGNGEAGLKSTSTLNFEVQPVADAPDVKGKDLTTQEDTVTTVADADPKNPTSLGLKVPLVTDGIDLNGSGAEGDNPELLGLITLTVTSNAFTAGNPGVLKIPADGTQAARDIELTKSSQKIQIVIIDEHGNYVSHTKPAIDAAEKAGSAVLKLTQAQYEGMQLQPAEHRHENVKITVGVTSYEVNDEGMPLKDAAGKEISASKTATVNIDVQAVTDDVALTWKDGNSTLSITDAREDVPVNLKSLLQAQFEDLDGSEERWVTITNNTGHTILVNGQELADGATSGKLAQGSLSTKTDGFGDLNISGAKNFSGSLNGITVTLHAKDRDSDSAKANTQEKSASVTLNMEVAPVADELNIQGAEGDEDSAIRFLDKIGFQDSDGSETITQFVIKDVPAGWVVRDENGQVVSAEADGSYKLVSTPTGQAGVSSMDAFKDWTITPPPQDSRDATFKVEYSVRDVKLDASGNPVLGADGKPVVDSKDYTSDLKVVVKAVAETVGGPGSENDGNLNNDLTMTGGHAYGQSVLGQEDEWFALNTDGFNLKDGWSNPDGKEQGGAGSEDTYALLTPVLVEGARDAQGNLIDSVTGSWFSYVGADGKEVKVEFTGKPVEIPVEFLHTVKFLPAHNVAGEFKIEVQAKTVDHDPDGGTATAISGKAELTGIKIAPVADDLDALAVSPARGKEDTDIALVIRPSTSDASETFNVKLENIPEGAVLKYNGQELIVTNGSVTIKDFDTSKPLTIRPPHNSNVDFDLKVSAQTVDVLGNLGDPAGGKWAEQTLPVRVQGVADVASLTAKPYEVTEAHVEGLGSKITLGDLIGSVSQHDTDGSEKLSFRITGLDGQFNLEGAAFLGGEGAARVWVVSVPKPQAGQTVEDVAKAALDQVKITVPPHYSGEVKVTITPVTTENDGDWLTNKPVEVVAVVTPSPESTGQGGDALTEDKEVAISFGVGNNHGDANEAVTAVYINAADIAKAANADGFTLYLEGKPLQDVLTQDANGYYKLSGDQLTQVTAKANTPEFAHNQGAPKFSFGIKYEITDHSTDGKVDAVTKVMDEQPYTLTVQAVTDAVTAEFKGVDAAAGVAQADADGITVSSTGNFGVKLELSKDDLDGSENLTQIVVEGVPNGLVVEGLVVAGQPVGSVSYLGDGKWLLEIPSKDYPAFNGKIDAQVQFQAGSVLGQHTDLPITITVVTQDTGAAELALDQVKWNLTSDLDGSDAGTAPSVDLEWGQKDDFKGTEEQPFTLDQAFDAKLDLGNGATSANFTLTLKLPAGAKITHDGVELSPTKIGDGATELWVISGKGDDAALQEFLKDIEITPPANLNDNFGGLVYDATLTVYHPGSGSQDQGVLEGQALPLTPVTDEDGISIALTKEGTNDVPEEGSPVDVKITIGNGVDGPSTLGDTLYVSLKEAGFGSDGKTGQLTDANGQPLVVVTNPEGLPAGQYYAVPVQPGTTIPASGSISVDLKYTPHPDHQYTSGNVKVDAWVQKTEQGADAPKLASGAGDATLKGVSNGYDITVGEKQTDANGKETWVQSGKENQDGQSRIELDIGGKGLLDTDGSEQAYVALLKNLPNGFLVYVGADAASAGLAENAGAAVDGSALWTIPLEGGKLPAYIAIQPPQNWNGTLDNLQLSVLNGETNAVIRDDAATFNLHVEAVADGIHSINAAPAFGREGDIVRLNLNVMLKDGEAVEGTVADQSVETLSLAFSGLGEHAAFYVGNDLLAFNGTDKGFSYDAATGTYQVYGLSQAEADSLGVLQSANAAADKVTFEAWTVESQGGDKSAVANGEFSLALSKQAAASTGDDHLLFDGVNPIDGQGGDDTVWLRFGEDIDFGQYGEQGQAAVPFRNIETLDLTREGFDHELLNLSVKDVLDMTDSDHILTIKANEGDRVSFLESDGWKLNSDKSAANQDFDVYEATGADGKTAEVLISKDFKGIELGAQDAGVAGKQAAPASAEPSFFVDPEAQSQFARDLVDQGKSGLDS</sequence>
<protein>
    <recommendedName>
        <fullName evidence="1">Dystroglycan-type cadherin-like domain-containing protein</fullName>
    </recommendedName>
</protein>
<dbReference type="NCBIfam" id="NF033682">
    <property type="entry name" value="retention_LapA"/>
    <property type="match status" value="1"/>
</dbReference>
<feature type="domain" description="Dystroglycan-type cadherin-like" evidence="1">
    <location>
        <begin position="626"/>
        <end position="727"/>
    </location>
</feature>
<proteinExistence type="predicted"/>
<dbReference type="InterPro" id="IPR006644">
    <property type="entry name" value="Cadg"/>
</dbReference>
<feature type="domain" description="Dystroglycan-type cadherin-like" evidence="1">
    <location>
        <begin position="168"/>
        <end position="269"/>
    </location>
</feature>
<dbReference type="InterPro" id="IPR013783">
    <property type="entry name" value="Ig-like_fold"/>
</dbReference>
<name>A0A2V1JUU4_9BURK</name>
<feature type="domain" description="Dystroglycan-type cadherin-like" evidence="1">
    <location>
        <begin position="1084"/>
        <end position="1185"/>
    </location>
</feature>
<keyword evidence="3" id="KW-1185">Reference proteome</keyword>
<dbReference type="RefSeq" id="WP_109062558.1">
    <property type="nucleotide sequence ID" value="NZ_QETA01000006.1"/>
</dbReference>
<dbReference type="Pfam" id="PF17963">
    <property type="entry name" value="Big_9"/>
    <property type="match status" value="1"/>
</dbReference>